<evidence type="ECO:0000256" key="1">
    <source>
        <dbReference type="ARBA" id="ARBA00001946"/>
    </source>
</evidence>
<organism evidence="4 5">
    <name type="scientific">Sphingobacterium detergens</name>
    <dbReference type="NCBI Taxonomy" id="1145106"/>
    <lineage>
        <taxon>Bacteria</taxon>
        <taxon>Pseudomonadati</taxon>
        <taxon>Bacteroidota</taxon>
        <taxon>Sphingobacteriia</taxon>
        <taxon>Sphingobacteriales</taxon>
        <taxon>Sphingobacteriaceae</taxon>
        <taxon>Sphingobacterium</taxon>
    </lineage>
</organism>
<sequence length="135" mass="15542">MHRIVICSAMMLNPEGELLMVRKKGSKYFQLPGGKIAAGESDSEALVRELREELQFDADPATLQFIGRHVTQAVNERDTLVEGYIYLIKLAMKFDFPPQAELEEVQWINKANWQDYRLAHLAEEFVIPKWLSGDF</sequence>
<dbReference type="PANTHER" id="PTHR43046">
    <property type="entry name" value="GDP-MANNOSE MANNOSYL HYDROLASE"/>
    <property type="match status" value="1"/>
</dbReference>
<dbReference type="InterPro" id="IPR015797">
    <property type="entry name" value="NUDIX_hydrolase-like_dom_sf"/>
</dbReference>
<dbReference type="EMBL" id="RAPY01000001">
    <property type="protein sequence ID" value="RKE56281.1"/>
    <property type="molecule type" value="Genomic_DNA"/>
</dbReference>
<evidence type="ECO:0000313" key="4">
    <source>
        <dbReference type="EMBL" id="RKE56281.1"/>
    </source>
</evidence>
<dbReference type="Proteomes" id="UP000286246">
    <property type="component" value="Unassembled WGS sequence"/>
</dbReference>
<keyword evidence="5" id="KW-1185">Reference proteome</keyword>
<evidence type="ECO:0000313" key="5">
    <source>
        <dbReference type="Proteomes" id="UP000286246"/>
    </source>
</evidence>
<dbReference type="CDD" id="cd04690">
    <property type="entry name" value="NUDIX_Hydrolase"/>
    <property type="match status" value="1"/>
</dbReference>
<reference evidence="4 5" key="1">
    <citation type="submission" date="2018-09" db="EMBL/GenBank/DDBJ databases">
        <title>Genomic Encyclopedia of Type Strains, Phase III (KMG-III): the genomes of soil and plant-associated and newly described type strains.</title>
        <authorList>
            <person name="Whitman W."/>
        </authorList>
    </citation>
    <scope>NUCLEOTIDE SEQUENCE [LARGE SCALE GENOMIC DNA]</scope>
    <source>
        <strain evidence="4 5">CECT 7938</strain>
    </source>
</reference>
<comment type="cofactor">
    <cofactor evidence="1">
        <name>Mg(2+)</name>
        <dbReference type="ChEBI" id="CHEBI:18420"/>
    </cofactor>
</comment>
<dbReference type="Gene3D" id="3.90.79.10">
    <property type="entry name" value="Nucleoside Triphosphate Pyrophosphohydrolase"/>
    <property type="match status" value="1"/>
</dbReference>
<dbReference type="GO" id="GO:0016787">
    <property type="term" value="F:hydrolase activity"/>
    <property type="evidence" value="ECO:0007669"/>
    <property type="project" value="UniProtKB-KW"/>
</dbReference>
<evidence type="ECO:0000259" key="3">
    <source>
        <dbReference type="PROSITE" id="PS51462"/>
    </source>
</evidence>
<feature type="domain" description="Nudix hydrolase" evidence="3">
    <location>
        <begin position="2"/>
        <end position="132"/>
    </location>
</feature>
<comment type="caution">
    <text evidence="4">The sequence shown here is derived from an EMBL/GenBank/DDBJ whole genome shotgun (WGS) entry which is preliminary data.</text>
</comment>
<keyword evidence="2" id="KW-0378">Hydrolase</keyword>
<dbReference type="Pfam" id="PF00293">
    <property type="entry name" value="NUDIX"/>
    <property type="match status" value="1"/>
</dbReference>
<evidence type="ECO:0000256" key="2">
    <source>
        <dbReference type="ARBA" id="ARBA00022801"/>
    </source>
</evidence>
<dbReference type="PANTHER" id="PTHR43046:SF2">
    <property type="entry name" value="8-OXO-DGTP DIPHOSPHATASE-RELATED"/>
    <property type="match status" value="1"/>
</dbReference>
<dbReference type="RefSeq" id="WP_120257972.1">
    <property type="nucleotide sequence ID" value="NZ_RAPY01000001.1"/>
</dbReference>
<dbReference type="OrthoDB" id="9787880at2"/>
<dbReference type="SUPFAM" id="SSF55811">
    <property type="entry name" value="Nudix"/>
    <property type="match status" value="1"/>
</dbReference>
<proteinExistence type="predicted"/>
<dbReference type="PROSITE" id="PS51462">
    <property type="entry name" value="NUDIX"/>
    <property type="match status" value="1"/>
</dbReference>
<gene>
    <name evidence="4" type="ORF">DFQ12_1137</name>
</gene>
<dbReference type="AlphaFoldDB" id="A0A420BHQ0"/>
<dbReference type="InterPro" id="IPR000086">
    <property type="entry name" value="NUDIX_hydrolase_dom"/>
</dbReference>
<protein>
    <submittedName>
        <fullName evidence="4">8-oxo-dGTP pyrophosphatase MutT (NUDIX family)</fullName>
    </submittedName>
</protein>
<accession>A0A420BHQ0</accession>
<name>A0A420BHQ0_SPHD1</name>